<dbReference type="EMBL" id="BSDD01000001">
    <property type="protein sequence ID" value="GLH68691.1"/>
    <property type="molecule type" value="Genomic_DNA"/>
</dbReference>
<evidence type="ECO:0008006" key="6">
    <source>
        <dbReference type="Google" id="ProtNLM"/>
    </source>
</evidence>
<evidence type="ECO:0000256" key="1">
    <source>
        <dbReference type="ARBA" id="ARBA00022737"/>
    </source>
</evidence>
<gene>
    <name evidence="4" type="ORF">GETHPA_02240</name>
</gene>
<dbReference type="Gene3D" id="2.60.40.10">
    <property type="entry name" value="Immunoglobulins"/>
    <property type="match status" value="1"/>
</dbReference>
<dbReference type="SUPFAM" id="SSF63829">
    <property type="entry name" value="Calcium-dependent phosphotriesterase"/>
    <property type="match status" value="1"/>
</dbReference>
<keyword evidence="1" id="KW-0677">Repeat</keyword>
<dbReference type="Pfam" id="PF05345">
    <property type="entry name" value="He_PIG"/>
    <property type="match status" value="1"/>
</dbReference>
<sequence>MQTPSNRRTALWATACLTLGLVTGLAVVQTGCASNPKGYENPAPAISSFQVALAKSFPTDPTKRLKSVEVGTGGSVWCLANFGMKDGSAVVTPGNIPVTSNVPFQITNITASTTYTLTVTSGDGQKASATVSVTVLTAPSGLTYANEDATYYVDVAIPANTPSVSGSPSITYSVSPALPAGLSLDAATGIVSGTPQVAAAQATFTVKATNTVGNTTRDLKITVAATPLSFTLAPAAINLGGSASLAWDASQAAGVFTAVSISASPADASLGTGPFSLAGTKNVSPAVTTTYTLTATPASGGTPVTRTVGLTVGTAPVTLTSFSAAPSPVLFGGTSTLSWAYTGMADALTLNGGNVLGTTSATVSPVRRQAYTLAGSNTLGGDTRTIKVAAKGLHHVAGSFSSGTGNVDGGADPVTGFSTARFYRPNAITWEEKANDGTMIVADYTNNLIRRITPDRKVTTLAGKPGVAGATGTNSDTSSLLQPRNTATDPVTGDIYVGGESYTTKRLLKLSPNADGTYTPSLVAGFTLNTNAFVIDASRKMYFVDFATGSGSLYTMDLTSATPAPVLVASLTSSGVVAATAMAKDFNGGRRLLYVACSTTGVNKIMKIDVSGASPVVSLFAGTGAQGYADNAVATSGLLNGPSGVSVDDSGNVYIADSFNMAIRMVPVGGPLAGALITIAGKTGTATEGYAPSATTWDGTSTFPTSTTASLARPYYVAAKGDGTAGTKLYVADATGSTYTVQSIREITVTSPATGQLTWTLDDPSKPAGYAYAGGPRIVGTAIDDAGARARFNFGTAYGANLATLPDGSRTFAADTGNNLVRIISADGTVTTLKDASSTNIAFSTPKGVAVQVDPATQALVALFVADTGTTKKLRKFTPNPDGSFTEATFAVTGGTYPAAPNHAGLAVDSATGSVYATDATALKVFKIDAVTGASTDFVAATGANPTGVAFAPDGSVWVSVTGASQVKKFDATGTLLFAVGTGTAGWTDGARTTAQFVSPLGITTAGTYVYVTNYTNSQSNGQNGIRAINATTGDVSTLLGYATSTTAQNLMGQKPGYLNPDNGGGTDASKSFLGAVVFVPQGLSANADGDLMVSTPYSVYQVVAPANQ</sequence>
<reference evidence="4 5" key="1">
    <citation type="journal article" date="2023" name="Antonie Van Leeuwenhoek">
        <title>Mesoterricola silvestris gen. nov., sp. nov., Mesoterricola sediminis sp. nov., Geothrix oryzae sp. nov., Geothrix edaphica sp. nov., Geothrix rubra sp. nov., and Geothrix limicola sp. nov., six novel members of Acidobacteriota isolated from soils.</title>
        <authorList>
            <person name="Itoh H."/>
            <person name="Sugisawa Y."/>
            <person name="Mise K."/>
            <person name="Xu Z."/>
            <person name="Kuniyasu M."/>
            <person name="Ushijima N."/>
            <person name="Kawano K."/>
            <person name="Kobayashi E."/>
            <person name="Shiratori Y."/>
            <person name="Masuda Y."/>
            <person name="Senoo K."/>
        </authorList>
    </citation>
    <scope>NUCLEOTIDE SEQUENCE [LARGE SCALE GENOMIC DNA]</scope>
    <source>
        <strain evidence="4 5">Red803</strain>
    </source>
</reference>
<dbReference type="SUPFAM" id="SSF63825">
    <property type="entry name" value="YWTD domain"/>
    <property type="match status" value="2"/>
</dbReference>
<evidence type="ECO:0000256" key="3">
    <source>
        <dbReference type="SAM" id="SignalP"/>
    </source>
</evidence>
<feature type="region of interest" description="Disordered" evidence="2">
    <location>
        <begin position="463"/>
        <end position="485"/>
    </location>
</feature>
<feature type="compositionally biased region" description="Polar residues" evidence="2">
    <location>
        <begin position="471"/>
        <end position="485"/>
    </location>
</feature>
<accession>A0ABQ5Q2N6</accession>
<dbReference type="Proteomes" id="UP001165089">
    <property type="component" value="Unassembled WGS sequence"/>
</dbReference>
<evidence type="ECO:0000313" key="5">
    <source>
        <dbReference type="Proteomes" id="UP001165089"/>
    </source>
</evidence>
<protein>
    <recommendedName>
        <fullName evidence="6">NHL repeat-containing protein</fullName>
    </recommendedName>
</protein>
<dbReference type="RefSeq" id="WP_285722261.1">
    <property type="nucleotide sequence ID" value="NZ_BSDD01000001.1"/>
</dbReference>
<dbReference type="SUPFAM" id="SSF49313">
    <property type="entry name" value="Cadherin-like"/>
    <property type="match status" value="1"/>
</dbReference>
<dbReference type="PANTHER" id="PTHR46388">
    <property type="entry name" value="NHL REPEAT-CONTAINING PROTEIN 2"/>
    <property type="match status" value="1"/>
</dbReference>
<dbReference type="InterPro" id="IPR001258">
    <property type="entry name" value="NHL_repeat"/>
</dbReference>
<dbReference type="InterPro" id="IPR011042">
    <property type="entry name" value="6-blade_b-propeller_TolB-like"/>
</dbReference>
<name>A0ABQ5Q2N6_9BACT</name>
<evidence type="ECO:0000256" key="2">
    <source>
        <dbReference type="SAM" id="MobiDB-lite"/>
    </source>
</evidence>
<dbReference type="Gene3D" id="2.120.10.30">
    <property type="entry name" value="TolB, C-terminal domain"/>
    <property type="match status" value="3"/>
</dbReference>
<dbReference type="InterPro" id="IPR015919">
    <property type="entry name" value="Cadherin-like_sf"/>
</dbReference>
<proteinExistence type="predicted"/>
<dbReference type="PANTHER" id="PTHR46388:SF2">
    <property type="entry name" value="NHL REPEAT-CONTAINING PROTEIN 2"/>
    <property type="match status" value="1"/>
</dbReference>
<comment type="caution">
    <text evidence="4">The sequence shown here is derived from an EMBL/GenBank/DDBJ whole genome shotgun (WGS) entry which is preliminary data.</text>
</comment>
<feature type="signal peptide" evidence="3">
    <location>
        <begin position="1"/>
        <end position="28"/>
    </location>
</feature>
<keyword evidence="3" id="KW-0732">Signal</keyword>
<keyword evidence="5" id="KW-1185">Reference proteome</keyword>
<feature type="chain" id="PRO_5045206419" description="NHL repeat-containing protein" evidence="3">
    <location>
        <begin position="29"/>
        <end position="1109"/>
    </location>
</feature>
<organism evidence="4 5">
    <name type="scientific">Geothrix rubra</name>
    <dbReference type="NCBI Taxonomy" id="2927977"/>
    <lineage>
        <taxon>Bacteria</taxon>
        <taxon>Pseudomonadati</taxon>
        <taxon>Acidobacteriota</taxon>
        <taxon>Holophagae</taxon>
        <taxon>Holophagales</taxon>
        <taxon>Holophagaceae</taxon>
        <taxon>Geothrix</taxon>
    </lineage>
</organism>
<dbReference type="InterPro" id="IPR013783">
    <property type="entry name" value="Ig-like_fold"/>
</dbReference>
<evidence type="ECO:0000313" key="4">
    <source>
        <dbReference type="EMBL" id="GLH68691.1"/>
    </source>
</evidence>
<dbReference type="Pfam" id="PF01436">
    <property type="entry name" value="NHL"/>
    <property type="match status" value="1"/>
</dbReference>